<keyword evidence="4" id="KW-0067">ATP-binding</keyword>
<reference evidence="4" key="1">
    <citation type="journal article" date="2021" name="Proc. Natl. Acad. Sci. U.S.A.">
        <title>A Catalog of Tens of Thousands of Viruses from Human Metagenomes Reveals Hidden Associations with Chronic Diseases.</title>
        <authorList>
            <person name="Tisza M.J."/>
            <person name="Buck C.B."/>
        </authorList>
    </citation>
    <scope>NUCLEOTIDE SEQUENCE</scope>
    <source>
        <strain evidence="4">Ctvod4</strain>
    </source>
</reference>
<dbReference type="PRINTS" id="PR00508">
    <property type="entry name" value="S21N4MTFRASE"/>
</dbReference>
<dbReference type="GO" id="GO:0003677">
    <property type="term" value="F:DNA binding"/>
    <property type="evidence" value="ECO:0007669"/>
    <property type="project" value="InterPro"/>
</dbReference>
<dbReference type="Pfam" id="PF01555">
    <property type="entry name" value="N6_N4_Mtase"/>
    <property type="match status" value="1"/>
</dbReference>
<evidence type="ECO:0000259" key="3">
    <source>
        <dbReference type="Pfam" id="PF01555"/>
    </source>
</evidence>
<feature type="domain" description="DNA methylase N-4/N-6" evidence="3">
    <location>
        <begin position="25"/>
        <end position="275"/>
    </location>
</feature>
<name>A0A8S5LKY2_9CAUD</name>
<evidence type="ECO:0000256" key="2">
    <source>
        <dbReference type="ARBA" id="ARBA00022679"/>
    </source>
</evidence>
<dbReference type="SUPFAM" id="SSF53335">
    <property type="entry name" value="S-adenosyl-L-methionine-dependent methyltransferases"/>
    <property type="match status" value="1"/>
</dbReference>
<protein>
    <submittedName>
        <fullName evidence="4">Helicase of the snf2 rad54 family</fullName>
    </submittedName>
</protein>
<dbReference type="InterPro" id="IPR001091">
    <property type="entry name" value="RM_Methyltransferase"/>
</dbReference>
<organism evidence="4">
    <name type="scientific">Siphoviridae sp. ctvod4</name>
    <dbReference type="NCBI Taxonomy" id="2827595"/>
    <lineage>
        <taxon>Viruses</taxon>
        <taxon>Duplodnaviria</taxon>
        <taxon>Heunggongvirae</taxon>
        <taxon>Uroviricota</taxon>
        <taxon>Caudoviricetes</taxon>
    </lineage>
</organism>
<keyword evidence="1" id="KW-0489">Methyltransferase</keyword>
<keyword evidence="2" id="KW-0808">Transferase</keyword>
<dbReference type="InterPro" id="IPR002941">
    <property type="entry name" value="DNA_methylase_N4/N6"/>
</dbReference>
<dbReference type="EMBL" id="BK015869">
    <property type="protein sequence ID" value="DAD70594.1"/>
    <property type="molecule type" value="Genomic_DNA"/>
</dbReference>
<evidence type="ECO:0000256" key="1">
    <source>
        <dbReference type="ARBA" id="ARBA00022603"/>
    </source>
</evidence>
<accession>A0A8S5LKY2</accession>
<keyword evidence="4" id="KW-0347">Helicase</keyword>
<keyword evidence="4" id="KW-0547">Nucleotide-binding</keyword>
<proteinExistence type="predicted"/>
<dbReference type="GO" id="GO:0004386">
    <property type="term" value="F:helicase activity"/>
    <property type="evidence" value="ECO:0007669"/>
    <property type="project" value="UniProtKB-KW"/>
</dbReference>
<dbReference type="Gene3D" id="3.40.50.150">
    <property type="entry name" value="Vaccinia Virus protein VP39"/>
    <property type="match status" value="1"/>
</dbReference>
<dbReference type="GO" id="GO:0032259">
    <property type="term" value="P:methylation"/>
    <property type="evidence" value="ECO:0007669"/>
    <property type="project" value="UniProtKB-KW"/>
</dbReference>
<evidence type="ECO:0000313" key="4">
    <source>
        <dbReference type="EMBL" id="DAD70594.1"/>
    </source>
</evidence>
<sequence>MQTPTFRAIHGDCVEEVAKLPTDSIDFSIFSPPFAELYVYSDDIRDMGNCQDYEEFFVHFQFLVKELARVVKSGRLVAVHCMDLPAMKGKDGYIGLKDFSGMIIQSFQKEGFIYHDRITIWKSPVVEMTRTKSIGLLHKTIKKDSSMSRTGIPDYILVFRNAGDNLVPITHQDTDEKQENYLPVSLWQKYAEPVWYDINYSDTLQYTSARDEKDEKHICPLQLETIRRCLHLWSNEGETVLSPFGGIGSEGHESLRLKRNFIGIELKPSYYNQMQRNLQRMIDDLNQTTLF</sequence>
<dbReference type="GO" id="GO:0008170">
    <property type="term" value="F:N-methyltransferase activity"/>
    <property type="evidence" value="ECO:0007669"/>
    <property type="project" value="InterPro"/>
</dbReference>
<dbReference type="InterPro" id="IPR029063">
    <property type="entry name" value="SAM-dependent_MTases_sf"/>
</dbReference>
<keyword evidence="4" id="KW-0378">Hydrolase</keyword>